<evidence type="ECO:0000256" key="3">
    <source>
        <dbReference type="ARBA" id="ARBA00023163"/>
    </source>
</evidence>
<dbReference type="NCBIfam" id="NF033644">
    <property type="entry name" value="antiterm_UpxY"/>
    <property type="match status" value="1"/>
</dbReference>
<evidence type="ECO:0000256" key="1">
    <source>
        <dbReference type="ARBA" id="ARBA00022814"/>
    </source>
</evidence>
<keyword evidence="2" id="KW-0805">Transcription regulation</keyword>
<dbReference type="InterPro" id="IPR036735">
    <property type="entry name" value="NGN_dom_sf"/>
</dbReference>
<dbReference type="InterPro" id="IPR008991">
    <property type="entry name" value="Translation_prot_SH3-like_sf"/>
</dbReference>
<feature type="region of interest" description="Disordered" evidence="4">
    <location>
        <begin position="181"/>
        <end position="211"/>
    </location>
</feature>
<dbReference type="RefSeq" id="WP_080888158.1">
    <property type="nucleotide sequence ID" value="NZ_LT828648.1"/>
</dbReference>
<keyword evidence="3" id="KW-0804">Transcription</keyword>
<dbReference type="CDD" id="cd09893">
    <property type="entry name" value="NGN_SP_TaA"/>
    <property type="match status" value="1"/>
</dbReference>
<keyword evidence="1" id="KW-0889">Transcription antitermination</keyword>
<dbReference type="InterPro" id="IPR006645">
    <property type="entry name" value="NGN-like_dom"/>
</dbReference>
<dbReference type="SUPFAM" id="SSF50104">
    <property type="entry name" value="Translation proteins SH3-like domain"/>
    <property type="match status" value="1"/>
</dbReference>
<evidence type="ECO:0000313" key="6">
    <source>
        <dbReference type="EMBL" id="SLM49993.1"/>
    </source>
</evidence>
<dbReference type="KEGG" id="nja:NSJP_3826"/>
<feature type="domain" description="NusG-like N-terminal" evidence="5">
    <location>
        <begin position="10"/>
        <end position="107"/>
    </location>
</feature>
<dbReference type="SMART" id="SM00738">
    <property type="entry name" value="NGN"/>
    <property type="match status" value="1"/>
</dbReference>
<accession>A0A1W1IB47</accession>
<name>A0A1W1IB47_9BACT</name>
<keyword evidence="7" id="KW-1185">Reference proteome</keyword>
<feature type="compositionally biased region" description="Basic and acidic residues" evidence="4">
    <location>
        <begin position="194"/>
        <end position="211"/>
    </location>
</feature>
<dbReference type="Gene3D" id="3.30.70.940">
    <property type="entry name" value="NusG, N-terminal domain"/>
    <property type="match status" value="1"/>
</dbReference>
<evidence type="ECO:0000259" key="5">
    <source>
        <dbReference type="SMART" id="SM00738"/>
    </source>
</evidence>
<dbReference type="GO" id="GO:0006354">
    <property type="term" value="P:DNA-templated transcription elongation"/>
    <property type="evidence" value="ECO:0007669"/>
    <property type="project" value="InterPro"/>
</dbReference>
<dbReference type="InterPro" id="IPR043425">
    <property type="entry name" value="NusG-like"/>
</dbReference>
<gene>
    <name evidence="6" type="ORF">NSJP_3826</name>
</gene>
<dbReference type="SUPFAM" id="SSF82679">
    <property type="entry name" value="N-utilization substance G protein NusG, N-terminal domain"/>
    <property type="match status" value="1"/>
</dbReference>
<dbReference type="AlphaFoldDB" id="A0A1W1IB47"/>
<evidence type="ECO:0000256" key="4">
    <source>
        <dbReference type="SAM" id="MobiDB-lite"/>
    </source>
</evidence>
<dbReference type="PANTHER" id="PTHR30265:SF4">
    <property type="entry name" value="KOW MOTIF FAMILY PROTEIN, EXPRESSED"/>
    <property type="match status" value="1"/>
</dbReference>
<evidence type="ECO:0000256" key="2">
    <source>
        <dbReference type="ARBA" id="ARBA00023015"/>
    </source>
</evidence>
<dbReference type="GO" id="GO:0031564">
    <property type="term" value="P:transcription antitermination"/>
    <property type="evidence" value="ECO:0007669"/>
    <property type="project" value="UniProtKB-KW"/>
</dbReference>
<dbReference type="Proteomes" id="UP000192042">
    <property type="component" value="Chromosome I"/>
</dbReference>
<protein>
    <recommendedName>
        <fullName evidence="5">NusG-like N-terminal domain-containing protein</fullName>
    </recommendedName>
</protein>
<dbReference type="Pfam" id="PF02357">
    <property type="entry name" value="NusG"/>
    <property type="match status" value="1"/>
</dbReference>
<proteinExistence type="predicted"/>
<organism evidence="6 7">
    <name type="scientific">Nitrospira japonica</name>
    <dbReference type="NCBI Taxonomy" id="1325564"/>
    <lineage>
        <taxon>Bacteria</taxon>
        <taxon>Pseudomonadati</taxon>
        <taxon>Nitrospirota</taxon>
        <taxon>Nitrospiria</taxon>
        <taxon>Nitrospirales</taxon>
        <taxon>Nitrospiraceae</taxon>
        <taxon>Nitrospira</taxon>
    </lineage>
</organism>
<sequence>MQSEAEQVDDRRWFALQTRSRHEKVVRDELLRRDIENFLPLMTRLRQWTDRKKKIEFPLFSGYCFARFSLDARLPVLQTTGVVRIIGRNGRPESIPAPEIESLMIVMNNRAQYQYAVHPFLKEGMLVEVVSGPFQGVKGRVVRQDKHCRIVISISLIQQAVAVEIDASCIVPVSTGDVLPESNQHQPYHYSGLSRDRSPDRYNERFGSHQL</sequence>
<dbReference type="STRING" id="1325564.NSJP_3826"/>
<evidence type="ECO:0000313" key="7">
    <source>
        <dbReference type="Proteomes" id="UP000192042"/>
    </source>
</evidence>
<dbReference type="CDD" id="cd06091">
    <property type="entry name" value="KOW_NusG"/>
    <property type="match status" value="1"/>
</dbReference>
<dbReference type="EMBL" id="LT828648">
    <property type="protein sequence ID" value="SLM49993.1"/>
    <property type="molecule type" value="Genomic_DNA"/>
</dbReference>
<reference evidence="6 7" key="1">
    <citation type="submission" date="2017-03" db="EMBL/GenBank/DDBJ databases">
        <authorList>
            <person name="Afonso C.L."/>
            <person name="Miller P.J."/>
            <person name="Scott M.A."/>
            <person name="Spackman E."/>
            <person name="Goraichik I."/>
            <person name="Dimitrov K.M."/>
            <person name="Suarez D.L."/>
            <person name="Swayne D.E."/>
        </authorList>
    </citation>
    <scope>NUCLEOTIDE SEQUENCE [LARGE SCALE GENOMIC DNA]</scope>
    <source>
        <strain evidence="6">Genome sequencing of Nitrospira japonica strain NJ11</strain>
    </source>
</reference>
<dbReference type="PANTHER" id="PTHR30265">
    <property type="entry name" value="RHO-INTERACTING TRANSCRIPTION TERMINATION FACTOR NUSG"/>
    <property type="match status" value="1"/>
</dbReference>